<feature type="compositionally biased region" description="Basic and acidic residues" evidence="5">
    <location>
        <begin position="47"/>
        <end position="69"/>
    </location>
</feature>
<dbReference type="GO" id="GO:0009873">
    <property type="term" value="P:ethylene-activated signaling pathway"/>
    <property type="evidence" value="ECO:0007669"/>
    <property type="project" value="UniProtKB-KW"/>
</dbReference>
<protein>
    <recommendedName>
        <fullName evidence="6">Ethylene insensitive 3-like DNA-binding domain-containing protein</fullName>
    </recommendedName>
</protein>
<dbReference type="SUPFAM" id="SSF116768">
    <property type="entry name" value="DNA-binding domain of EIN3-like"/>
    <property type="match status" value="1"/>
</dbReference>
<evidence type="ECO:0000256" key="3">
    <source>
        <dbReference type="ARBA" id="ARBA00022745"/>
    </source>
</evidence>
<dbReference type="AlphaFoldDB" id="A0A9W7H041"/>
<accession>A0A9W7H041</accession>
<proteinExistence type="inferred from homology"/>
<feature type="region of interest" description="Disordered" evidence="5">
    <location>
        <begin position="290"/>
        <end position="312"/>
    </location>
</feature>
<sequence length="494" mass="56497">MVEFLGEIEPPSPVYEAELPEEDEEQEEEIGYEELKKRMWKDRVRMQKMKEKRESSEPDHHSYAKEEASRRKKMSRAQDSILKYMGKIMEVCKAQGFVYGIVPEKGKPVTGSSDSLRKWWKEKVKFDKNAPPALEELLPIILEQGEQDPISSLYLLYDLQDTTLGSLLSSLMQHCTPPQRRFPLDRGLAPPWWPTGQELWWGEQGTSQQHGAPPYKKPHDLKKAWKVSLLAAVIKHMSPNLGRMRRLVSQSKCLQDKMTAKDTFTWSKVVNQEEALLKLTEKCLKISLEKDDGEEQDSEHSHPADRGKHDENIVISGDKRKCVFEREVTPSTLYACQHSMCPRSALELGFTGKSSRSDHESSCSYRSKESDLSQESSEESEFSDRNLVPYDHHSLGQTKTHDSTWKIRAVTDWLDVELEKADDQLNEVGDPSDMILLEYINYLTSTIEGVPFPPEFLFQSGDMDLSSFLLLPENIDGQGLASIWDMGYDGTSKS</sequence>
<dbReference type="InterPro" id="IPR006957">
    <property type="entry name" value="EIN3"/>
</dbReference>
<evidence type="ECO:0000313" key="7">
    <source>
        <dbReference type="EMBL" id="GMI67913.1"/>
    </source>
</evidence>
<feature type="region of interest" description="Disordered" evidence="5">
    <location>
        <begin position="352"/>
        <end position="398"/>
    </location>
</feature>
<feature type="region of interest" description="Disordered" evidence="5">
    <location>
        <begin position="47"/>
        <end position="74"/>
    </location>
</feature>
<evidence type="ECO:0000256" key="1">
    <source>
        <dbReference type="ARBA" id="ARBA00004123"/>
    </source>
</evidence>
<evidence type="ECO:0000313" key="8">
    <source>
        <dbReference type="Proteomes" id="UP001165190"/>
    </source>
</evidence>
<comment type="similarity">
    <text evidence="2">Belongs to the EIN3 family.</text>
</comment>
<comment type="caution">
    <text evidence="7">The sequence shown here is derived from an EMBL/GenBank/DDBJ whole genome shotgun (WGS) entry which is preliminary data.</text>
</comment>
<dbReference type="GO" id="GO:0003677">
    <property type="term" value="F:DNA binding"/>
    <property type="evidence" value="ECO:0007669"/>
    <property type="project" value="TreeGrafter"/>
</dbReference>
<dbReference type="Gene3D" id="1.10.3180.10">
    <property type="entry name" value="DNA-binding domain of EIN3-like"/>
    <property type="match status" value="2"/>
</dbReference>
<feature type="compositionally biased region" description="Acidic residues" evidence="5">
    <location>
        <begin position="18"/>
        <end position="30"/>
    </location>
</feature>
<keyword evidence="4" id="KW-0539">Nucleus</keyword>
<name>A0A9W7H041_HIBTR</name>
<feature type="region of interest" description="Disordered" evidence="5">
    <location>
        <begin position="1"/>
        <end position="30"/>
    </location>
</feature>
<evidence type="ECO:0000256" key="4">
    <source>
        <dbReference type="ARBA" id="ARBA00023242"/>
    </source>
</evidence>
<comment type="subcellular location">
    <subcellularLocation>
        <location evidence="1">Nucleus</location>
    </subcellularLocation>
</comment>
<dbReference type="InterPro" id="IPR023278">
    <property type="entry name" value="Ethylene_insens-like_DNA-bd"/>
</dbReference>
<feature type="compositionally biased region" description="Basic and acidic residues" evidence="5">
    <location>
        <begin position="355"/>
        <end position="371"/>
    </location>
</feature>
<reference evidence="7" key="1">
    <citation type="submission" date="2023-05" db="EMBL/GenBank/DDBJ databases">
        <title>Genome and transcriptome analyses reveal genes involved in the formation of fine ridges on petal epidermal cells in Hibiscus trionum.</title>
        <authorList>
            <person name="Koshimizu S."/>
            <person name="Masuda S."/>
            <person name="Ishii T."/>
            <person name="Shirasu K."/>
            <person name="Hoshino A."/>
            <person name="Arita M."/>
        </authorList>
    </citation>
    <scope>NUCLEOTIDE SEQUENCE</scope>
    <source>
        <strain evidence="7">Hamamatsu line</strain>
    </source>
</reference>
<keyword evidence="8" id="KW-1185">Reference proteome</keyword>
<evidence type="ECO:0000259" key="6">
    <source>
        <dbReference type="Pfam" id="PF04873"/>
    </source>
</evidence>
<gene>
    <name evidence="7" type="ORF">HRI_000460600</name>
</gene>
<organism evidence="7 8">
    <name type="scientific">Hibiscus trionum</name>
    <name type="common">Flower of an hour</name>
    <dbReference type="NCBI Taxonomy" id="183268"/>
    <lineage>
        <taxon>Eukaryota</taxon>
        <taxon>Viridiplantae</taxon>
        <taxon>Streptophyta</taxon>
        <taxon>Embryophyta</taxon>
        <taxon>Tracheophyta</taxon>
        <taxon>Spermatophyta</taxon>
        <taxon>Magnoliopsida</taxon>
        <taxon>eudicotyledons</taxon>
        <taxon>Gunneridae</taxon>
        <taxon>Pentapetalae</taxon>
        <taxon>rosids</taxon>
        <taxon>malvids</taxon>
        <taxon>Malvales</taxon>
        <taxon>Malvaceae</taxon>
        <taxon>Malvoideae</taxon>
        <taxon>Hibiscus</taxon>
    </lineage>
</organism>
<dbReference type="OrthoDB" id="2017676at2759"/>
<feature type="compositionally biased region" description="Basic and acidic residues" evidence="5">
    <location>
        <begin position="298"/>
        <end position="312"/>
    </location>
</feature>
<dbReference type="FunFam" id="1.10.3180.10:FF:000001">
    <property type="entry name" value="Ethylene insensitive 3-like 1"/>
    <property type="match status" value="1"/>
</dbReference>
<dbReference type="EMBL" id="BSYR01000006">
    <property type="protein sequence ID" value="GMI67913.1"/>
    <property type="molecule type" value="Genomic_DNA"/>
</dbReference>
<keyword evidence="3" id="KW-0936">Ethylene signaling pathway</keyword>
<evidence type="ECO:0000256" key="5">
    <source>
        <dbReference type="SAM" id="MobiDB-lite"/>
    </source>
</evidence>
<feature type="domain" description="Ethylene insensitive 3-like DNA-binding" evidence="6">
    <location>
        <begin position="33"/>
        <end position="274"/>
    </location>
</feature>
<dbReference type="PANTHER" id="PTHR33305">
    <property type="entry name" value="ETHYLENE INSENSITIVE 3-LIKE 2 PROTEIN"/>
    <property type="match status" value="1"/>
</dbReference>
<dbReference type="Pfam" id="PF04873">
    <property type="entry name" value="EIN3_DNA-bd"/>
    <property type="match status" value="1"/>
</dbReference>
<evidence type="ECO:0000256" key="2">
    <source>
        <dbReference type="ARBA" id="ARBA00009416"/>
    </source>
</evidence>
<dbReference type="PANTHER" id="PTHR33305:SF29">
    <property type="entry name" value="ETHYLENE INSENSITIVE 3-LIKE 5 PROTEIN"/>
    <property type="match status" value="1"/>
</dbReference>
<dbReference type="GO" id="GO:0005634">
    <property type="term" value="C:nucleus"/>
    <property type="evidence" value="ECO:0007669"/>
    <property type="project" value="UniProtKB-SubCell"/>
</dbReference>
<dbReference type="InterPro" id="IPR047091">
    <property type="entry name" value="EIN3-like_DNA-bd"/>
</dbReference>
<dbReference type="GO" id="GO:0003700">
    <property type="term" value="F:DNA-binding transcription factor activity"/>
    <property type="evidence" value="ECO:0007669"/>
    <property type="project" value="InterPro"/>
</dbReference>
<dbReference type="Proteomes" id="UP001165190">
    <property type="component" value="Unassembled WGS sequence"/>
</dbReference>